<protein>
    <submittedName>
        <fullName evidence="7">Uncharacterized protein</fullName>
    </submittedName>
</protein>
<evidence type="ECO:0000256" key="2">
    <source>
        <dbReference type="ARBA" id="ARBA00022692"/>
    </source>
</evidence>
<dbReference type="AlphaFoldDB" id="A0A4U5NX33"/>
<organism evidence="7 8">
    <name type="scientific">Steinernema carpocapsae</name>
    <name type="common">Entomopathogenic nematode</name>
    <dbReference type="NCBI Taxonomy" id="34508"/>
    <lineage>
        <taxon>Eukaryota</taxon>
        <taxon>Metazoa</taxon>
        <taxon>Ecdysozoa</taxon>
        <taxon>Nematoda</taxon>
        <taxon>Chromadorea</taxon>
        <taxon>Rhabditida</taxon>
        <taxon>Tylenchina</taxon>
        <taxon>Panagrolaimomorpha</taxon>
        <taxon>Strongyloidoidea</taxon>
        <taxon>Steinernematidae</taxon>
        <taxon>Steinernema</taxon>
    </lineage>
</organism>
<name>A0A4U5NX33_STECR</name>
<keyword evidence="3 6" id="KW-1133">Transmembrane helix</keyword>
<keyword evidence="2 6" id="KW-0812">Transmembrane</keyword>
<dbReference type="InterPro" id="IPR051694">
    <property type="entry name" value="Immunoregulatory_rcpt-like"/>
</dbReference>
<evidence type="ECO:0000256" key="4">
    <source>
        <dbReference type="ARBA" id="ARBA00023136"/>
    </source>
</evidence>
<dbReference type="EMBL" id="AZBU02000003">
    <property type="protein sequence ID" value="TKR88177.1"/>
    <property type="molecule type" value="Genomic_DNA"/>
</dbReference>
<evidence type="ECO:0000313" key="7">
    <source>
        <dbReference type="EMBL" id="TKR88177.1"/>
    </source>
</evidence>
<evidence type="ECO:0000313" key="8">
    <source>
        <dbReference type="Proteomes" id="UP000298663"/>
    </source>
</evidence>
<evidence type="ECO:0000256" key="6">
    <source>
        <dbReference type="SAM" id="Phobius"/>
    </source>
</evidence>
<accession>A0A4U5NX33</accession>
<keyword evidence="8" id="KW-1185">Reference proteome</keyword>
<feature type="compositionally biased region" description="Polar residues" evidence="5">
    <location>
        <begin position="522"/>
        <end position="544"/>
    </location>
</feature>
<dbReference type="PANTHER" id="PTHR15549">
    <property type="entry name" value="PAIRED IMMUNOGLOBULIN-LIKE TYPE 2 RECEPTOR"/>
    <property type="match status" value="1"/>
</dbReference>
<comment type="caution">
    <text evidence="7">The sequence shown here is derived from an EMBL/GenBank/DDBJ whole genome shotgun (WGS) entry which is preliminary data.</text>
</comment>
<proteinExistence type="predicted"/>
<evidence type="ECO:0000256" key="1">
    <source>
        <dbReference type="ARBA" id="ARBA00004167"/>
    </source>
</evidence>
<feature type="region of interest" description="Disordered" evidence="5">
    <location>
        <begin position="434"/>
        <end position="456"/>
    </location>
</feature>
<reference evidence="7 8" key="1">
    <citation type="journal article" date="2015" name="Genome Biol.">
        <title>Comparative genomics of Steinernema reveals deeply conserved gene regulatory networks.</title>
        <authorList>
            <person name="Dillman A.R."/>
            <person name="Macchietto M."/>
            <person name="Porter C.F."/>
            <person name="Rogers A."/>
            <person name="Williams B."/>
            <person name="Antoshechkin I."/>
            <person name="Lee M.M."/>
            <person name="Goodwin Z."/>
            <person name="Lu X."/>
            <person name="Lewis E.E."/>
            <person name="Goodrich-Blair H."/>
            <person name="Stock S.P."/>
            <person name="Adams B.J."/>
            <person name="Sternberg P.W."/>
            <person name="Mortazavi A."/>
        </authorList>
    </citation>
    <scope>NUCLEOTIDE SEQUENCE [LARGE SCALE GENOMIC DNA]</scope>
    <source>
        <strain evidence="7 8">ALL</strain>
    </source>
</reference>
<evidence type="ECO:0000256" key="5">
    <source>
        <dbReference type="SAM" id="MobiDB-lite"/>
    </source>
</evidence>
<keyword evidence="4 6" id="KW-0472">Membrane</keyword>
<feature type="compositionally biased region" description="Low complexity" evidence="5">
    <location>
        <begin position="348"/>
        <end position="387"/>
    </location>
</feature>
<feature type="transmembrane region" description="Helical" evidence="6">
    <location>
        <begin position="402"/>
        <end position="429"/>
    </location>
</feature>
<comment type="subcellular location">
    <subcellularLocation>
        <location evidence="1">Membrane</location>
        <topology evidence="1">Single-pass membrane protein</topology>
    </subcellularLocation>
</comment>
<reference evidence="7 8" key="2">
    <citation type="journal article" date="2019" name="G3 (Bethesda)">
        <title>Hybrid Assembly of the Genome of the Entomopathogenic Nematode Steinernema carpocapsae Identifies the X-Chromosome.</title>
        <authorList>
            <person name="Serra L."/>
            <person name="Macchietto M."/>
            <person name="Macias-Munoz A."/>
            <person name="McGill C.J."/>
            <person name="Rodriguez I.M."/>
            <person name="Rodriguez B."/>
            <person name="Murad R."/>
            <person name="Mortazavi A."/>
        </authorList>
    </citation>
    <scope>NUCLEOTIDE SEQUENCE [LARGE SCALE GENOMIC DNA]</scope>
    <source>
        <strain evidence="7 8">ALL</strain>
    </source>
</reference>
<feature type="compositionally biased region" description="Polar residues" evidence="5">
    <location>
        <begin position="441"/>
        <end position="454"/>
    </location>
</feature>
<dbReference type="GO" id="GO:0016020">
    <property type="term" value="C:membrane"/>
    <property type="evidence" value="ECO:0007669"/>
    <property type="project" value="UniProtKB-SubCell"/>
</dbReference>
<sequence length="551" mass="60181">MRQQSASSESPSLFGLPSTRAVGRSVDCARARQKLPDVWSRFSPSLSSPLVDACGRYSPLLSTRSEAMNAGFVVLLAVFAGNTAAAPEGDCSFLEGYSVIANMGGSFIQAPYNGSSIDLFSISRIPPFSMSRFKTVYFVMGDDNQAYLLMSKAPIWHKTLAVPDISENVIIESVSRLNITKYLQEGGRNPPTEEVGNVTKILRPGNLGFYGDVIYNKGKKWIDVKVRAMTIDTDDDNRNWGKVMDPVDGKIYENEFTNKEGEVKLISVVGGKRVYRRFCDNLMSKNIRFTYLLLHKSNNVTKYRNMKIKDPENLFCFFFENCEIAYSPVGAFNQVLVVPKVPIREPEPVSTSTATSTAAESFAHSSSSTETVSTTVSTQEVTSPSVSKTAATQETTTPKFSLLASTAFIIGVSVALVLLVVAIAVSCIVCRRRKKRKRSPSESTSATQVSSNVESGLALNDSKTSLVEAVTQQSSVIPGAQQPSLMKTQQPSLMKQTALQPLRRRSSIIQATQKNSLLDATTQMETAAQTPVKQSSSVLQAMHQSSKEKLA</sequence>
<gene>
    <name evidence="7" type="ORF">L596_012462</name>
</gene>
<feature type="region of interest" description="Disordered" evidence="5">
    <location>
        <begin position="348"/>
        <end position="390"/>
    </location>
</feature>
<feature type="region of interest" description="Disordered" evidence="5">
    <location>
        <begin position="522"/>
        <end position="551"/>
    </location>
</feature>
<dbReference type="Proteomes" id="UP000298663">
    <property type="component" value="Unassembled WGS sequence"/>
</dbReference>
<evidence type="ECO:0000256" key="3">
    <source>
        <dbReference type="ARBA" id="ARBA00022989"/>
    </source>
</evidence>
<dbReference type="GO" id="GO:0071944">
    <property type="term" value="C:cell periphery"/>
    <property type="evidence" value="ECO:0007669"/>
    <property type="project" value="UniProtKB-ARBA"/>
</dbReference>